<dbReference type="EC" id="3.6.4.13" evidence="1"/>
<dbReference type="SUPFAM" id="SSF52540">
    <property type="entry name" value="P-loop containing nucleoside triphosphate hydrolases"/>
    <property type="match status" value="1"/>
</dbReference>
<keyword evidence="3" id="KW-0378">Hydrolase</keyword>
<keyword evidence="2" id="KW-0547">Nucleotide-binding</keyword>
<dbReference type="InterPro" id="IPR014014">
    <property type="entry name" value="RNA_helicase_DEAD_Q_motif"/>
</dbReference>
<sequence>MENDMKNENVLEFEGEPQIENWDDLDLKPEILRGIYSYGYEKPSDIQKKSIPNIIKQRDTIAQAQSGMGKTASFSISTLQIIDVESATTQAVLISPTHELAKQTCNVVTHLGSMMQGLRIKTLIGGTSINDDYREIKENPPHIIVGCAGRIHDMFRRRYLSGEFVKIMVLDEADEMLSQGFKTQIYNIFQYFNDKIQVAIFSATFTDEVLDITQKFMRDPVRIIMKNEELSLECIQQYYIAVSSDTMKYDVLKDLFSTISISQSIIYCNSVKRVADLHEAMTKDGFSVCGIHGSMDKTDREREFQLFRNGTYRVMISSNITARGIDIQHVSTVINFDIPKCVHTYLHRIGRSGRWGRKGMAINFVTKRDIHLMRDIENHYKIKIDELPSAYGEIIA</sequence>
<dbReference type="InterPro" id="IPR014001">
    <property type="entry name" value="Helicase_ATP-bd"/>
</dbReference>
<dbReference type="GO" id="GO:0003724">
    <property type="term" value="F:RNA helicase activity"/>
    <property type="evidence" value="ECO:0007669"/>
    <property type="project" value="UniProtKB-EC"/>
</dbReference>
<dbReference type="PANTHER" id="PTHR47959:SF1">
    <property type="entry name" value="ATP-DEPENDENT RNA HELICASE DBPA"/>
    <property type="match status" value="1"/>
</dbReference>
<name>A0A6C0I0C4_9ZZZZ</name>
<dbReference type="InterPro" id="IPR001650">
    <property type="entry name" value="Helicase_C-like"/>
</dbReference>
<dbReference type="FunFam" id="3.40.50.300:FF:000849">
    <property type="entry name" value="ATP-dependent RNA helicase DBP5"/>
    <property type="match status" value="1"/>
</dbReference>
<evidence type="ECO:0000259" key="10">
    <source>
        <dbReference type="PROSITE" id="PS51195"/>
    </source>
</evidence>
<evidence type="ECO:0000256" key="2">
    <source>
        <dbReference type="ARBA" id="ARBA00022741"/>
    </source>
</evidence>
<comment type="catalytic activity">
    <reaction evidence="7">
        <text>ATP + H2O = ADP + phosphate + H(+)</text>
        <dbReference type="Rhea" id="RHEA:13065"/>
        <dbReference type="ChEBI" id="CHEBI:15377"/>
        <dbReference type="ChEBI" id="CHEBI:15378"/>
        <dbReference type="ChEBI" id="CHEBI:30616"/>
        <dbReference type="ChEBI" id="CHEBI:43474"/>
        <dbReference type="ChEBI" id="CHEBI:456216"/>
        <dbReference type="EC" id="3.6.4.13"/>
    </reaction>
</comment>
<dbReference type="GO" id="GO:0016787">
    <property type="term" value="F:hydrolase activity"/>
    <property type="evidence" value="ECO:0007669"/>
    <property type="project" value="UniProtKB-KW"/>
</dbReference>
<dbReference type="GO" id="GO:0005829">
    <property type="term" value="C:cytosol"/>
    <property type="evidence" value="ECO:0007669"/>
    <property type="project" value="TreeGrafter"/>
</dbReference>
<dbReference type="CDD" id="cd18787">
    <property type="entry name" value="SF2_C_DEAD"/>
    <property type="match status" value="1"/>
</dbReference>
<dbReference type="EMBL" id="MN740047">
    <property type="protein sequence ID" value="QHT85847.1"/>
    <property type="molecule type" value="Genomic_DNA"/>
</dbReference>
<dbReference type="PROSITE" id="PS51194">
    <property type="entry name" value="HELICASE_CTER"/>
    <property type="match status" value="1"/>
</dbReference>
<dbReference type="SMART" id="SM00487">
    <property type="entry name" value="DEXDc"/>
    <property type="match status" value="1"/>
</dbReference>
<feature type="domain" description="DEAD-box RNA helicase Q" evidence="10">
    <location>
        <begin position="20"/>
        <end position="48"/>
    </location>
</feature>
<evidence type="ECO:0000259" key="9">
    <source>
        <dbReference type="PROSITE" id="PS51194"/>
    </source>
</evidence>
<dbReference type="PANTHER" id="PTHR47959">
    <property type="entry name" value="ATP-DEPENDENT RNA HELICASE RHLE-RELATED"/>
    <property type="match status" value="1"/>
</dbReference>
<dbReference type="AlphaFoldDB" id="A0A6C0I0C4"/>
<evidence type="ECO:0000256" key="6">
    <source>
        <dbReference type="ARBA" id="ARBA00022884"/>
    </source>
</evidence>
<protein>
    <recommendedName>
        <fullName evidence="1">RNA helicase</fullName>
        <ecNumber evidence="1">3.6.4.13</ecNumber>
    </recommendedName>
</protein>
<evidence type="ECO:0000256" key="1">
    <source>
        <dbReference type="ARBA" id="ARBA00012552"/>
    </source>
</evidence>
<dbReference type="InterPro" id="IPR011545">
    <property type="entry name" value="DEAD/DEAH_box_helicase_dom"/>
</dbReference>
<keyword evidence="6" id="KW-0694">RNA-binding</keyword>
<evidence type="ECO:0000256" key="4">
    <source>
        <dbReference type="ARBA" id="ARBA00022806"/>
    </source>
</evidence>
<dbReference type="SMART" id="SM00490">
    <property type="entry name" value="HELICc"/>
    <property type="match status" value="1"/>
</dbReference>
<proteinExistence type="predicted"/>
<feature type="domain" description="Helicase C-terminal" evidence="9">
    <location>
        <begin position="251"/>
        <end position="395"/>
    </location>
</feature>
<dbReference type="InterPro" id="IPR027417">
    <property type="entry name" value="P-loop_NTPase"/>
</dbReference>
<accession>A0A6C0I0C4</accession>
<reference evidence="11" key="1">
    <citation type="journal article" date="2020" name="Nature">
        <title>Giant virus diversity and host interactions through global metagenomics.</title>
        <authorList>
            <person name="Schulz F."/>
            <person name="Roux S."/>
            <person name="Paez-Espino D."/>
            <person name="Jungbluth S."/>
            <person name="Walsh D.A."/>
            <person name="Denef V.J."/>
            <person name="McMahon K.D."/>
            <person name="Konstantinidis K.T."/>
            <person name="Eloe-Fadrosh E.A."/>
            <person name="Kyrpides N.C."/>
            <person name="Woyke T."/>
        </authorList>
    </citation>
    <scope>NUCLEOTIDE SEQUENCE</scope>
    <source>
        <strain evidence="11">GVMAG-M-3300023184-182</strain>
    </source>
</reference>
<dbReference type="PROSITE" id="PS51192">
    <property type="entry name" value="HELICASE_ATP_BIND_1"/>
    <property type="match status" value="1"/>
</dbReference>
<dbReference type="InterPro" id="IPR000629">
    <property type="entry name" value="RNA-helicase_DEAD-box_CS"/>
</dbReference>
<dbReference type="Gene3D" id="3.40.50.300">
    <property type="entry name" value="P-loop containing nucleotide triphosphate hydrolases"/>
    <property type="match status" value="2"/>
</dbReference>
<evidence type="ECO:0000256" key="5">
    <source>
        <dbReference type="ARBA" id="ARBA00022840"/>
    </source>
</evidence>
<feature type="domain" description="Helicase ATP-binding" evidence="8">
    <location>
        <begin position="51"/>
        <end position="223"/>
    </location>
</feature>
<dbReference type="GO" id="GO:0005524">
    <property type="term" value="F:ATP binding"/>
    <property type="evidence" value="ECO:0007669"/>
    <property type="project" value="UniProtKB-KW"/>
</dbReference>
<dbReference type="PROSITE" id="PS00039">
    <property type="entry name" value="DEAD_ATP_HELICASE"/>
    <property type="match status" value="1"/>
</dbReference>
<organism evidence="11">
    <name type="scientific">viral metagenome</name>
    <dbReference type="NCBI Taxonomy" id="1070528"/>
    <lineage>
        <taxon>unclassified sequences</taxon>
        <taxon>metagenomes</taxon>
        <taxon>organismal metagenomes</taxon>
    </lineage>
</organism>
<dbReference type="Pfam" id="PF00270">
    <property type="entry name" value="DEAD"/>
    <property type="match status" value="1"/>
</dbReference>
<dbReference type="PROSITE" id="PS51195">
    <property type="entry name" value="Q_MOTIF"/>
    <property type="match status" value="1"/>
</dbReference>
<evidence type="ECO:0000256" key="3">
    <source>
        <dbReference type="ARBA" id="ARBA00022801"/>
    </source>
</evidence>
<evidence type="ECO:0000313" key="11">
    <source>
        <dbReference type="EMBL" id="QHT85847.1"/>
    </source>
</evidence>
<evidence type="ECO:0000256" key="7">
    <source>
        <dbReference type="ARBA" id="ARBA00047984"/>
    </source>
</evidence>
<evidence type="ECO:0000259" key="8">
    <source>
        <dbReference type="PROSITE" id="PS51192"/>
    </source>
</evidence>
<dbReference type="InterPro" id="IPR050079">
    <property type="entry name" value="DEAD_box_RNA_helicase"/>
</dbReference>
<keyword evidence="4" id="KW-0347">Helicase</keyword>
<dbReference type="Pfam" id="PF00271">
    <property type="entry name" value="Helicase_C"/>
    <property type="match status" value="1"/>
</dbReference>
<dbReference type="GO" id="GO:0003723">
    <property type="term" value="F:RNA binding"/>
    <property type="evidence" value="ECO:0007669"/>
    <property type="project" value="UniProtKB-KW"/>
</dbReference>
<keyword evidence="5" id="KW-0067">ATP-binding</keyword>